<proteinExistence type="predicted"/>
<protein>
    <recommendedName>
        <fullName evidence="3">DNA damage-binding protein 1</fullName>
    </recommendedName>
</protein>
<dbReference type="Proteomes" id="UP001157974">
    <property type="component" value="Unassembled WGS sequence"/>
</dbReference>
<accession>A0AAV8UK34</accession>
<name>A0AAV8UK34_9RHOD</name>
<sequence>MAAVVASHSELGIGLAADGCGRVLGLLRVSSGVLSQGLEARLLDFDCNEVERIEIGLSPDRLDVEWSVVGVEVVENTQGGSVPQTAVLVKSSNILALFVLDGLRLTWLFDCPGYIVTSSDFSYRSCAGAGVLTICNGKAAIATCKGAYAWEEEHVEPLLILGQNILLSKVNCLVLEVNHRLKKPNYWLSYGGKNPLATLQVDGEDKIVQLEFGDESWEAGKCRSKELVSNFNEPAAELARCAAFLSDGSLAVCFAGGEVILYSKSAPRSVVTSIGDCPIAMTIFDEYLIAQSPKGSTILHICGPSAGDPHQVFIPETIGCLLVLSFDSEKVVPLQTSQNSLEVHAGAPVYLFQSYQPESENNQFSLIESHLAKRLCNGIQNLSEIANSIEKKRLVQDRVARTLNRLSRTRLKEDGWHQSMPTILPVWEDLKCIAGSKSSLPQSDHELEEEVPEVFFNVHGWGKTLFQMQHVVWAKVRTNRKIGGLRLVLLGEQISSQTRLSRVVDEEGFTLLSTTVLSCAGMRVYAAIVGSEPRLLHELGWVSLSTDSVQKMPADPSTTKVYHAIGCIGPVKSELLKLQEELHLQIEDNTQDRFSRLSVTAPDPKALTVVDELFRSIDGLSVHEAADPEIPASIFNLLRNEQLPLEQADTDEAISSYLRSGHY</sequence>
<evidence type="ECO:0000313" key="1">
    <source>
        <dbReference type="EMBL" id="KAJ8901697.1"/>
    </source>
</evidence>
<dbReference type="AlphaFoldDB" id="A0AAV8UK34"/>
<reference evidence="1 2" key="1">
    <citation type="journal article" date="2023" name="Nat. Commun.">
        <title>Origin of minicircular mitochondrial genomes in red algae.</title>
        <authorList>
            <person name="Lee Y."/>
            <person name="Cho C.H."/>
            <person name="Lee Y.M."/>
            <person name="Park S.I."/>
            <person name="Yang J.H."/>
            <person name="West J.A."/>
            <person name="Bhattacharya D."/>
            <person name="Yoon H.S."/>
        </authorList>
    </citation>
    <scope>NUCLEOTIDE SEQUENCE [LARGE SCALE GENOMIC DNA]</scope>
    <source>
        <strain evidence="1 2">CCMP1338</strain>
        <tissue evidence="1">Whole cell</tissue>
    </source>
</reference>
<evidence type="ECO:0000313" key="2">
    <source>
        <dbReference type="Proteomes" id="UP001157974"/>
    </source>
</evidence>
<evidence type="ECO:0008006" key="3">
    <source>
        <dbReference type="Google" id="ProtNLM"/>
    </source>
</evidence>
<comment type="caution">
    <text evidence="1">The sequence shown here is derived from an EMBL/GenBank/DDBJ whole genome shotgun (WGS) entry which is preliminary data.</text>
</comment>
<keyword evidence="2" id="KW-1185">Reference proteome</keyword>
<dbReference type="EMBL" id="JAMWBK010000010">
    <property type="protein sequence ID" value="KAJ8901697.1"/>
    <property type="molecule type" value="Genomic_DNA"/>
</dbReference>
<gene>
    <name evidence="1" type="ORF">NDN08_003903</name>
</gene>
<organism evidence="1 2">
    <name type="scientific">Rhodosorus marinus</name>
    <dbReference type="NCBI Taxonomy" id="101924"/>
    <lineage>
        <taxon>Eukaryota</taxon>
        <taxon>Rhodophyta</taxon>
        <taxon>Stylonematophyceae</taxon>
        <taxon>Stylonematales</taxon>
        <taxon>Stylonemataceae</taxon>
        <taxon>Rhodosorus</taxon>
    </lineage>
</organism>